<evidence type="ECO:0000313" key="2">
    <source>
        <dbReference type="EMBL" id="AIC11081.1"/>
    </source>
</evidence>
<proteinExistence type="predicted"/>
<protein>
    <recommendedName>
        <fullName evidence="4">Transmembrane protein</fullName>
    </recommendedName>
</protein>
<dbReference type="EMBL" id="CP006696">
    <property type="protein sequence ID" value="AIC11081.1"/>
    <property type="molecule type" value="Genomic_DNA"/>
</dbReference>
<keyword evidence="1" id="KW-0812">Transmembrane</keyword>
<sequence>MFSGIKQLCGCWGSTFFTVSGEFSLVCSCGRICVYLAIWVYLYGSVRGVLMVQCVEVGGVVAVHGYLYVGSSGYGMGFIGHWVALIGWDGVAWLSDVEGLEVR</sequence>
<dbReference type="AlphaFoldDB" id="A0A060HCH0"/>
<dbReference type="Proteomes" id="UP000027215">
    <property type="component" value="Chromosome"/>
</dbReference>
<dbReference type="PATRIC" id="fig|155920.8.peg.1008"/>
<evidence type="ECO:0008006" key="4">
    <source>
        <dbReference type="Google" id="ProtNLM"/>
    </source>
</evidence>
<feature type="transmembrane region" description="Helical" evidence="1">
    <location>
        <begin position="74"/>
        <end position="94"/>
    </location>
</feature>
<feature type="transmembrane region" description="Helical" evidence="1">
    <location>
        <begin position="23"/>
        <end position="42"/>
    </location>
</feature>
<dbReference type="HOGENOM" id="CLU_178642_0_0_6"/>
<keyword evidence="1" id="KW-1133">Transmembrane helix</keyword>
<evidence type="ECO:0000256" key="1">
    <source>
        <dbReference type="SAM" id="Phobius"/>
    </source>
</evidence>
<organism evidence="2 3">
    <name type="scientific">Xylella fastidiosa subsp. sandyi Ann-1</name>
    <dbReference type="NCBI Taxonomy" id="155920"/>
    <lineage>
        <taxon>Bacteria</taxon>
        <taxon>Pseudomonadati</taxon>
        <taxon>Pseudomonadota</taxon>
        <taxon>Gammaproteobacteria</taxon>
        <taxon>Lysobacterales</taxon>
        <taxon>Lysobacteraceae</taxon>
        <taxon>Xylella</taxon>
    </lineage>
</organism>
<keyword evidence="1" id="KW-0472">Membrane</keyword>
<evidence type="ECO:0000313" key="3">
    <source>
        <dbReference type="Proteomes" id="UP000027215"/>
    </source>
</evidence>
<gene>
    <name evidence="2" type="ORF">D934_04175</name>
</gene>
<dbReference type="KEGG" id="xfs:D934_04175"/>
<name>A0A060HCH0_XYLFS</name>
<reference evidence="2 3" key="1">
    <citation type="submission" date="2013-08" db="EMBL/GenBank/DDBJ databases">
        <authorList>
            <person name="Stouthamer R."/>
            <person name="Nunney L."/>
        </authorList>
    </citation>
    <scope>NUCLEOTIDE SEQUENCE [LARGE SCALE GENOMIC DNA]</scope>
    <source>
        <strain evidence="3">ann-1</strain>
    </source>
</reference>
<accession>A0A060HCH0</accession>